<name>M9SAQ4_METAX</name>
<sequence>MKAETKMIVAAAVVAALCLTAVTSVTQSWFSDEEHATVDVTTGKVDIRAEAGEISLYSLGVEVSDRFTNGGTAAVGYSAADGITVTASDMTPGDSFDFLMSVYNLSTVSTLYRMVCTVSGENSSEFSISVGGAAITGYFSTEWALQAATDGGERLIEAVAVSVGLPVEATQSATLSMTLRAEAVQSNASTDIVGISNAAELRAFAAEVNCGNTCEGKTVKLLADIDLESEEWTPIGTSTYSFKGTFDGNGKTISNLNISAGDRAGFFANFSGPSATSLNFDHASVIGRESVAVFAAVSSPTSTISEISVDNSTVVGGHWVGSIVGYTYGVIEKCQVSNSSLSAAPYPVGASYDNGDKVGGIVGFKSNGGVYECSVKDTIVKGYRDIGGVVGIAVKDNYDPVISKNSVENLTIIQSSENRYGSSICFGTIVGRDSGCVVEDSTISGYLKTRVDEGEINRLICSTSSNPAGFDTIEVVLNGNASIDVSDAYIKFGGPNTSKVTISGSEGSEILRLSTTYWSRVSMANSNAVLTMNNLHVTSDQESGTWNSYDITFLNCNVSLKDICFEKAVALDNSEFTSVLENVSINESHDYYALWIVAGGDVTIDGLKVNSEGRAIKISDQYVTEPEKTTLSVSNSTFVSKSKSAVIVGSTAGADITWGFGNDISNVSADTVNAVWVDEDWKDYDDLVTVTGCSKKIEGA</sequence>
<dbReference type="InParanoid" id="M9SAQ4"/>
<dbReference type="KEGG" id="max:MMALV_01220"/>
<dbReference type="RefSeq" id="WP_015504028.1">
    <property type="nucleotide sequence ID" value="NC_020913.1"/>
</dbReference>
<dbReference type="STRING" id="1236689.MMALV_01220"/>
<dbReference type="EMBL" id="CP004049">
    <property type="protein sequence ID" value="AGI84879.1"/>
    <property type="molecule type" value="Genomic_DNA"/>
</dbReference>
<proteinExistence type="predicted"/>
<accession>M9SAQ4</accession>
<evidence type="ECO:0000313" key="2">
    <source>
        <dbReference type="Proteomes" id="UP000012672"/>
    </source>
</evidence>
<reference evidence="1 2" key="1">
    <citation type="journal article" date="2012" name="J. Bacteriol.">
        <title>Genome sequence of 'Candidatus Methanomethylophilus alvus' Mx1201, a methanogenic archaeon from the human gut belonging to a seventh order of methanogens.</title>
        <authorList>
            <person name="Borrel G."/>
            <person name="Harris H.M."/>
            <person name="Tottey W."/>
            <person name="Mihajlovski A."/>
            <person name="Parisot N."/>
            <person name="Peyretaillade E."/>
            <person name="Peyret P."/>
            <person name="Gribaldo S."/>
            <person name="O'Toole P.W."/>
            <person name="Brugere J.F."/>
        </authorList>
    </citation>
    <scope>NUCLEOTIDE SEQUENCE [LARGE SCALE GENOMIC DNA]</scope>
    <source>
        <strain evidence="1 2">Mx1201</strain>
    </source>
</reference>
<evidence type="ECO:0000313" key="1">
    <source>
        <dbReference type="EMBL" id="AGI84879.1"/>
    </source>
</evidence>
<dbReference type="eggNOG" id="arCOG10954">
    <property type="taxonomic scope" value="Archaea"/>
</dbReference>
<dbReference type="HOGENOM" id="CLU_393635_0_0_2"/>
<protein>
    <recommendedName>
        <fullName evidence="3">GLUG domain-containing protein</fullName>
    </recommendedName>
</protein>
<organism evidence="1 2">
    <name type="scientific">Methanomethylophilus alvi (strain Mx1201)</name>
    <dbReference type="NCBI Taxonomy" id="1236689"/>
    <lineage>
        <taxon>Archaea</taxon>
        <taxon>Methanobacteriati</taxon>
        <taxon>Thermoplasmatota</taxon>
        <taxon>Thermoplasmata</taxon>
        <taxon>Methanomassiliicoccales</taxon>
        <taxon>Methanomethylophilaceae</taxon>
        <taxon>Methanomethylophilus</taxon>
    </lineage>
</organism>
<dbReference type="Gene3D" id="2.160.20.110">
    <property type="match status" value="1"/>
</dbReference>
<dbReference type="Proteomes" id="UP000012672">
    <property type="component" value="Chromosome"/>
</dbReference>
<gene>
    <name evidence="1" type="ORF">MMALV_01220</name>
</gene>
<keyword evidence="2" id="KW-1185">Reference proteome</keyword>
<evidence type="ECO:0008006" key="3">
    <source>
        <dbReference type="Google" id="ProtNLM"/>
    </source>
</evidence>
<dbReference type="AlphaFoldDB" id="M9SAQ4"/>
<dbReference type="GeneID" id="41320921"/>
<dbReference type="OrthoDB" id="103676at2157"/>